<evidence type="ECO:0000256" key="2">
    <source>
        <dbReference type="ARBA" id="ARBA00023315"/>
    </source>
</evidence>
<sequence length="599" mass="67674">MPKDVSGKPHPGSRQDTPAADPDAARQGAFEAMDRMRDVMVSRFTSGLSPASLALAYMDWLLHLQAAPGKQLEMAQKTYRKASRLSAYMLSAAGQEEADCCIEALPGDNRFRDPAWRKQPFGIWSQSFLLTQQWWHNLTHDVPGVSPHHEEVVSFVARQLLDIYSPSNNPFTNPEVLERTRETGGQNFINGFNNWREDMRRQIQGKPPVGAEDFIPGEQVAVTPGKVVFRDHLIELIQYTPVTKEVHAEPILIVPAWIMKYYILDLSPTNSMVKYLTEQGFTVFIISWRNPGADDHELSLNDYRRMGVMDALDAISAICPDRKVHAAGYCLGGTLLSIAASTMARDNDNRLASLSLLAAQTDFSEPGELALFIDHSQMHFLESVMWNRGFLSADEMAGAFQLLRSNDLLWSRLVHEYMMGERAPMFDIMAWNADTTRMPYRMHAEYLKKLYINNDLSNGRFMVDGRPVNLQGLRVPVFAVGTERDHVAPWRSVFKIHHLLDTDLTFALANGGHNAGIVSEPGHNGRHYRIAHHRHRDPILSPDQWLEAAKEQSGSWWEGWTDWLAKQSSAELVRPPRTGAARKGYPVLEDAPGTYVFQR</sequence>
<feature type="domain" description="Poly-beta-hydroxybutyrate polymerase N-terminal" evidence="4">
    <location>
        <begin position="108"/>
        <end position="276"/>
    </location>
</feature>
<dbReference type="STRING" id="1280952.HJA_16241"/>
<evidence type="ECO:0000259" key="4">
    <source>
        <dbReference type="Pfam" id="PF07167"/>
    </source>
</evidence>
<dbReference type="InterPro" id="IPR029058">
    <property type="entry name" value="AB_hydrolase_fold"/>
</dbReference>
<evidence type="ECO:0000256" key="1">
    <source>
        <dbReference type="ARBA" id="ARBA00022679"/>
    </source>
</evidence>
<evidence type="ECO:0000313" key="6">
    <source>
        <dbReference type="EMBL" id="KCZ83990.1"/>
    </source>
</evidence>
<evidence type="ECO:0000259" key="5">
    <source>
        <dbReference type="Pfam" id="PF12551"/>
    </source>
</evidence>
<dbReference type="SUPFAM" id="SSF53474">
    <property type="entry name" value="alpha/beta-Hydrolases"/>
    <property type="match status" value="1"/>
</dbReference>
<dbReference type="Gene3D" id="3.40.50.1820">
    <property type="entry name" value="alpha/beta hydrolase"/>
    <property type="match status" value="1"/>
</dbReference>
<protein>
    <submittedName>
        <fullName evidence="6">Poly-beta-hydroxybutyrate polymerase domain protein</fullName>
    </submittedName>
</protein>
<dbReference type="PANTHER" id="PTHR36837:SF5">
    <property type="entry name" value="POLY-3-HYDROXYBUTYRATE SYNTHASE"/>
    <property type="match status" value="1"/>
</dbReference>
<evidence type="ECO:0000256" key="3">
    <source>
        <dbReference type="SAM" id="MobiDB-lite"/>
    </source>
</evidence>
<dbReference type="Pfam" id="PF07167">
    <property type="entry name" value="PhaC_N"/>
    <property type="match status" value="1"/>
</dbReference>
<accession>A0A059F6L0</accession>
<dbReference type="GO" id="GO:0042619">
    <property type="term" value="P:poly-hydroxybutyrate biosynthetic process"/>
    <property type="evidence" value="ECO:0007669"/>
    <property type="project" value="InterPro"/>
</dbReference>
<dbReference type="Pfam" id="PF12551">
    <property type="entry name" value="PHBC_N"/>
    <property type="match status" value="1"/>
</dbReference>
<keyword evidence="7" id="KW-1185">Reference proteome</keyword>
<gene>
    <name evidence="6" type="ORF">HJA_16241</name>
</gene>
<dbReference type="InterPro" id="IPR051321">
    <property type="entry name" value="PHA/PHB_synthase"/>
</dbReference>
<proteinExistence type="predicted"/>
<reference evidence="6 7" key="1">
    <citation type="journal article" date="2014" name="Antonie Van Leeuwenhoek">
        <title>Hyphomonas beringensis sp. nov. and Hyphomonas chukchiensis sp. nov., isolated from surface seawater of the Bering Sea and Chukchi Sea.</title>
        <authorList>
            <person name="Li C."/>
            <person name="Lai Q."/>
            <person name="Li G."/>
            <person name="Dong C."/>
            <person name="Wang J."/>
            <person name="Liao Y."/>
            <person name="Shao Z."/>
        </authorList>
    </citation>
    <scope>NUCLEOTIDE SEQUENCE [LARGE SCALE GENOMIC DNA]</scope>
    <source>
        <strain evidence="6 7">VP2</strain>
    </source>
</reference>
<dbReference type="RefSeq" id="WP_051597804.1">
    <property type="nucleotide sequence ID" value="NZ_ARYJ01000015.1"/>
</dbReference>
<keyword evidence="1" id="KW-0808">Transferase</keyword>
<evidence type="ECO:0000313" key="7">
    <source>
        <dbReference type="Proteomes" id="UP000024816"/>
    </source>
</evidence>
<dbReference type="eggNOG" id="COG3243">
    <property type="taxonomic scope" value="Bacteria"/>
</dbReference>
<dbReference type="Proteomes" id="UP000024816">
    <property type="component" value="Unassembled WGS sequence"/>
</dbReference>
<comment type="caution">
    <text evidence="6">The sequence shown here is derived from an EMBL/GenBank/DDBJ whole genome shotgun (WGS) entry which is preliminary data.</text>
</comment>
<dbReference type="GO" id="GO:0016746">
    <property type="term" value="F:acyltransferase activity"/>
    <property type="evidence" value="ECO:0007669"/>
    <property type="project" value="UniProtKB-KW"/>
</dbReference>
<dbReference type="OrthoDB" id="7208816at2"/>
<dbReference type="EMBL" id="ARYJ01000015">
    <property type="protein sequence ID" value="KCZ83990.1"/>
    <property type="molecule type" value="Genomic_DNA"/>
</dbReference>
<dbReference type="PATRIC" id="fig|1280952.3.peg.3251"/>
<feature type="region of interest" description="Disordered" evidence="3">
    <location>
        <begin position="1"/>
        <end position="25"/>
    </location>
</feature>
<keyword evidence="2" id="KW-0012">Acyltransferase</keyword>
<dbReference type="InterPro" id="IPR022211">
    <property type="entry name" value="PHBC_N"/>
</dbReference>
<organism evidence="6 7">
    <name type="scientific">Hyphomonas jannaschiana VP2</name>
    <dbReference type="NCBI Taxonomy" id="1280952"/>
    <lineage>
        <taxon>Bacteria</taxon>
        <taxon>Pseudomonadati</taxon>
        <taxon>Pseudomonadota</taxon>
        <taxon>Alphaproteobacteria</taxon>
        <taxon>Hyphomonadales</taxon>
        <taxon>Hyphomonadaceae</taxon>
        <taxon>Hyphomonas</taxon>
    </lineage>
</organism>
<dbReference type="PANTHER" id="PTHR36837">
    <property type="entry name" value="POLY(3-HYDROXYALKANOATE) POLYMERASE SUBUNIT PHAC"/>
    <property type="match status" value="1"/>
</dbReference>
<dbReference type="AlphaFoldDB" id="A0A059F6L0"/>
<feature type="domain" description="Poly-beta-hydroxybutyrate polymerase N-terminal" evidence="5">
    <location>
        <begin position="29"/>
        <end position="70"/>
    </location>
</feature>
<name>A0A059F6L0_9PROT</name>
<dbReference type="InterPro" id="IPR010941">
    <property type="entry name" value="PhaC_N"/>
</dbReference>